<dbReference type="GO" id="GO:0140664">
    <property type="term" value="F:ATP-dependent DNA damage sensor activity"/>
    <property type="evidence" value="ECO:0007669"/>
    <property type="project" value="InterPro"/>
</dbReference>
<evidence type="ECO:0000313" key="3">
    <source>
        <dbReference type="EMBL" id="PIE23029.1"/>
    </source>
</evidence>
<dbReference type="PANTHER" id="PTHR11361:SF34">
    <property type="entry name" value="DNA MISMATCH REPAIR PROTEIN MSH1, MITOCHONDRIAL"/>
    <property type="match status" value="1"/>
</dbReference>
<dbReference type="InterPro" id="IPR007860">
    <property type="entry name" value="DNA_mmatch_repair_MutS_con_dom"/>
</dbReference>
<gene>
    <name evidence="3" type="ORF">CSA60_04600</name>
</gene>
<accession>A0A2G6JKI4</accession>
<proteinExistence type="predicted"/>
<dbReference type="GO" id="GO:0005524">
    <property type="term" value="F:ATP binding"/>
    <property type="evidence" value="ECO:0007669"/>
    <property type="project" value="InterPro"/>
</dbReference>
<dbReference type="InterPro" id="IPR007695">
    <property type="entry name" value="DNA_mismatch_repair_MutS-lik_N"/>
</dbReference>
<reference evidence="3 4" key="1">
    <citation type="submission" date="2017-10" db="EMBL/GenBank/DDBJ databases">
        <title>Novel microbial diversity and functional potential in the marine mammal oral microbiome.</title>
        <authorList>
            <person name="Dudek N.K."/>
            <person name="Sun C.L."/>
            <person name="Burstein D."/>
            <person name="Kantor R.S."/>
            <person name="Aliaga Goltsman D.S."/>
            <person name="Bik E.M."/>
            <person name="Thomas B.C."/>
            <person name="Banfield J.F."/>
            <person name="Relman D.A."/>
        </authorList>
    </citation>
    <scope>NUCLEOTIDE SEQUENCE [LARGE SCALE GENOMIC DNA]</scope>
    <source>
        <strain evidence="3">DOLJORAL78_47_21</strain>
    </source>
</reference>
<comment type="caution">
    <text evidence="3">The sequence shown here is derived from an EMBL/GenBank/DDBJ whole genome shotgun (WGS) entry which is preliminary data.</text>
</comment>
<feature type="non-terminal residue" evidence="3">
    <location>
        <position position="268"/>
    </location>
</feature>
<dbReference type="InterPro" id="IPR016151">
    <property type="entry name" value="DNA_mismatch_repair_MutS_N"/>
</dbReference>
<sequence>MSQKATPKSQHTPMMQQYLQIKSEFPDTLVFYRMGDFYEMFYDDAVRGHELLGITLIEKGQSVAICEQIGDPAQSKGPVERKVTRIITPGTVMDESLMNADEDNVLLCVFGLHQPVIAYAELGSAVCSVFTLADIAELDNELARLNPAELLYCEDSEAEAFNRYNSSKLGEWHFNLETAGAAITAFYDINTLEQLELSDNETIAVGVLLGYLQNTNRQAKPELSLPKKMAKHDFVMLDAVSRKNLELTHNVHGERSHSLLGVLDKCAT</sequence>
<dbReference type="GO" id="GO:0030983">
    <property type="term" value="F:mismatched DNA binding"/>
    <property type="evidence" value="ECO:0007669"/>
    <property type="project" value="InterPro"/>
</dbReference>
<dbReference type="Pfam" id="PF01624">
    <property type="entry name" value="MutS_I"/>
    <property type="match status" value="1"/>
</dbReference>
<evidence type="ECO:0000259" key="1">
    <source>
        <dbReference type="Pfam" id="PF01624"/>
    </source>
</evidence>
<organism evidence="3 4">
    <name type="scientific">Neptuniibacter caesariensis</name>
    <dbReference type="NCBI Taxonomy" id="207954"/>
    <lineage>
        <taxon>Bacteria</taxon>
        <taxon>Pseudomonadati</taxon>
        <taxon>Pseudomonadota</taxon>
        <taxon>Gammaproteobacteria</taxon>
        <taxon>Oceanospirillales</taxon>
        <taxon>Oceanospirillaceae</taxon>
        <taxon>Neptuniibacter</taxon>
    </lineage>
</organism>
<dbReference type="Gene3D" id="3.40.1170.10">
    <property type="entry name" value="DNA repair protein MutS, domain I"/>
    <property type="match status" value="2"/>
</dbReference>
<dbReference type="AlphaFoldDB" id="A0A2G6JKI4"/>
<name>A0A2G6JKI4_NEPCE</name>
<dbReference type="InterPro" id="IPR045076">
    <property type="entry name" value="MutS"/>
</dbReference>
<feature type="domain" description="DNA mismatch repair protein MutS connector" evidence="2">
    <location>
        <begin position="118"/>
        <end position="222"/>
    </location>
</feature>
<dbReference type="SUPFAM" id="SSF55271">
    <property type="entry name" value="DNA repair protein MutS, domain I"/>
    <property type="match status" value="1"/>
</dbReference>
<dbReference type="Proteomes" id="UP000243469">
    <property type="component" value="Unassembled WGS sequence"/>
</dbReference>
<dbReference type="GO" id="GO:0005829">
    <property type="term" value="C:cytosol"/>
    <property type="evidence" value="ECO:0007669"/>
    <property type="project" value="TreeGrafter"/>
</dbReference>
<dbReference type="Gene3D" id="6.10.140.80">
    <property type="match status" value="1"/>
</dbReference>
<dbReference type="EMBL" id="PDSH01000032">
    <property type="protein sequence ID" value="PIE23029.1"/>
    <property type="molecule type" value="Genomic_DNA"/>
</dbReference>
<dbReference type="SUPFAM" id="SSF53150">
    <property type="entry name" value="DNA repair protein MutS, domain II"/>
    <property type="match status" value="1"/>
</dbReference>
<protein>
    <submittedName>
        <fullName evidence="3">DNA mismatch repair protein MutS</fullName>
    </submittedName>
</protein>
<dbReference type="InterPro" id="IPR036678">
    <property type="entry name" value="MutS_con_dom_sf"/>
</dbReference>
<dbReference type="Gene3D" id="3.30.420.110">
    <property type="entry name" value="MutS, connector domain"/>
    <property type="match status" value="1"/>
</dbReference>
<dbReference type="Pfam" id="PF05188">
    <property type="entry name" value="MutS_II"/>
    <property type="match status" value="1"/>
</dbReference>
<dbReference type="GO" id="GO:0006298">
    <property type="term" value="P:mismatch repair"/>
    <property type="evidence" value="ECO:0007669"/>
    <property type="project" value="InterPro"/>
</dbReference>
<evidence type="ECO:0000313" key="4">
    <source>
        <dbReference type="Proteomes" id="UP000243469"/>
    </source>
</evidence>
<dbReference type="PANTHER" id="PTHR11361">
    <property type="entry name" value="DNA MISMATCH REPAIR PROTEIN MUTS FAMILY MEMBER"/>
    <property type="match status" value="1"/>
</dbReference>
<evidence type="ECO:0000259" key="2">
    <source>
        <dbReference type="Pfam" id="PF05188"/>
    </source>
</evidence>
<feature type="domain" description="DNA mismatch repair protein MutS-like N-terminal" evidence="1">
    <location>
        <begin position="12"/>
        <end position="58"/>
    </location>
</feature>